<dbReference type="GO" id="GO:0046872">
    <property type="term" value="F:metal ion binding"/>
    <property type="evidence" value="ECO:0007669"/>
    <property type="project" value="UniProtKB-KW"/>
</dbReference>
<dbReference type="Pfam" id="PF04055">
    <property type="entry name" value="Radical_SAM"/>
    <property type="match status" value="1"/>
</dbReference>
<dbReference type="SFLD" id="SFLDG01061">
    <property type="entry name" value="methylthiotransferase"/>
    <property type="match status" value="1"/>
</dbReference>
<evidence type="ECO:0000256" key="7">
    <source>
        <dbReference type="ARBA" id="ARBA00023014"/>
    </source>
</evidence>
<dbReference type="GO" id="GO:0005840">
    <property type="term" value="C:ribosome"/>
    <property type="evidence" value="ECO:0007669"/>
    <property type="project" value="UniProtKB-KW"/>
</dbReference>
<name>A0AA49JTP9_9BACT</name>
<dbReference type="PROSITE" id="PS51449">
    <property type="entry name" value="MTTASE_N"/>
    <property type="match status" value="1"/>
</dbReference>
<dbReference type="EC" id="2.8.4.4" evidence="8"/>
<protein>
    <recommendedName>
        <fullName evidence="8">Ribosomal protein uS12 methylthiotransferase RimO</fullName>
        <shortName evidence="8">uS12 MTTase</shortName>
        <shortName evidence="8">uS12 methylthiotransferase</shortName>
        <ecNumber evidence="8">2.8.4.4</ecNumber>
    </recommendedName>
    <alternativeName>
        <fullName evidence="8">Ribosomal protein uS12 (aspartate-C(3))-methylthiotransferase</fullName>
    </alternativeName>
    <alternativeName>
        <fullName evidence="8">Ribosome maturation factor RimO</fullName>
    </alternativeName>
</protein>
<keyword evidence="11" id="KW-0687">Ribonucleoprotein</keyword>
<dbReference type="RefSeq" id="WP_367887398.1">
    <property type="nucleotide sequence ID" value="NZ_CP130612.1"/>
</dbReference>
<dbReference type="KEGG" id="pspc:Strain318_000961"/>
<dbReference type="Gene3D" id="3.40.50.12160">
    <property type="entry name" value="Methylthiotransferase, N-terminal domain"/>
    <property type="match status" value="1"/>
</dbReference>
<feature type="domain" description="MTTase N-terminal" evidence="9">
    <location>
        <begin position="1"/>
        <end position="118"/>
    </location>
</feature>
<dbReference type="SMART" id="SM00729">
    <property type="entry name" value="Elp3"/>
    <property type="match status" value="1"/>
</dbReference>
<dbReference type="GO" id="GO:0005829">
    <property type="term" value="C:cytosol"/>
    <property type="evidence" value="ECO:0007669"/>
    <property type="project" value="TreeGrafter"/>
</dbReference>
<dbReference type="SFLD" id="SFLDF00274">
    <property type="entry name" value="ribosomal_protein_S12_methylth"/>
    <property type="match status" value="1"/>
</dbReference>
<dbReference type="InterPro" id="IPR006638">
    <property type="entry name" value="Elp3/MiaA/NifB-like_rSAM"/>
</dbReference>
<dbReference type="CDD" id="cd01335">
    <property type="entry name" value="Radical_SAM"/>
    <property type="match status" value="1"/>
</dbReference>
<dbReference type="FunFam" id="3.80.30.20:FF:000001">
    <property type="entry name" value="tRNA-2-methylthio-N(6)-dimethylallyladenosine synthase 2"/>
    <property type="match status" value="1"/>
</dbReference>
<keyword evidence="3 8" id="KW-0808">Transferase</keyword>
<dbReference type="EMBL" id="CP130613">
    <property type="protein sequence ID" value="WKW14612.1"/>
    <property type="molecule type" value="Genomic_DNA"/>
</dbReference>
<comment type="similarity">
    <text evidence="8">Belongs to the methylthiotransferase family. RimO subfamily.</text>
</comment>
<evidence type="ECO:0000313" key="11">
    <source>
        <dbReference type="EMBL" id="WKW11702.1"/>
    </source>
</evidence>
<dbReference type="Gene3D" id="3.80.30.20">
    <property type="entry name" value="tm_1862 like domain"/>
    <property type="match status" value="1"/>
</dbReference>
<dbReference type="PANTHER" id="PTHR43837">
    <property type="entry name" value="RIBOSOMAL PROTEIN S12 METHYLTHIOTRANSFERASE RIMO"/>
    <property type="match status" value="1"/>
</dbReference>
<feature type="binding site" evidence="8">
    <location>
        <position position="154"/>
    </location>
    <ligand>
        <name>[4Fe-4S] cluster</name>
        <dbReference type="ChEBI" id="CHEBI:49883"/>
        <label>2</label>
        <note>4Fe-4S-S-AdoMet</note>
    </ligand>
</feature>
<keyword evidence="2 8" id="KW-0963">Cytoplasm</keyword>
<feature type="domain" description="Radical SAM core" evidence="10">
    <location>
        <begin position="133"/>
        <end position="364"/>
    </location>
</feature>
<dbReference type="InterPro" id="IPR013848">
    <property type="entry name" value="Methylthiotransferase_N"/>
</dbReference>
<dbReference type="InterPro" id="IPR005839">
    <property type="entry name" value="Methylthiotransferase"/>
</dbReference>
<dbReference type="PROSITE" id="PS01278">
    <property type="entry name" value="MTTASE_RADICAL"/>
    <property type="match status" value="1"/>
</dbReference>
<proteinExistence type="inferred from homology"/>
<dbReference type="GO" id="GO:0035599">
    <property type="term" value="F:aspartic acid methylthiotransferase activity"/>
    <property type="evidence" value="ECO:0007669"/>
    <property type="project" value="TreeGrafter"/>
</dbReference>
<dbReference type="SFLD" id="SFLDS00029">
    <property type="entry name" value="Radical_SAM"/>
    <property type="match status" value="1"/>
</dbReference>
<accession>A0AA49JZF3</accession>
<sequence>MRVKLVTLGCDKNTVDSERYLAQLLDHGAEPVEDAESAELIIVNTCGFIDAAKAESIDAIVAAGRLKGSGAAQAVVAVGCMVERHKDELVEALPEVDFFLGASETEQLLPKLRERGLIGDPVVQHPGVRVHAGDTPFVRYLKVSEGCDHGCAFCAIPLMRGKHRSFLPDDVVKEAQLLELQGAREVNLVAQDLAHYGRDLRDQSVRLPELLEALVRETSIPWIRNMYLYSSGISPRLLEVIASNPRIVPYLDMPIQHASDAVLERMRRPERKKTIREKVARFREAVPGVAIRTTCIVGFSGETEDDFQQLVDFLREIQFERVGVFTYSPQEGTRGALLDDDVPEGEKLRRLEIVQELQRHITAERYESRVGTVAPALIEAAATPDSPARARLPWQADDIDGVTWIDTDAAAGSIVEVEVDEVVDDYDFTATYRRTLLAAPSPDAATATRGRALPMLASIGSFGR</sequence>
<feature type="binding site" evidence="8">
    <location>
        <position position="147"/>
    </location>
    <ligand>
        <name>[4Fe-4S] cluster</name>
        <dbReference type="ChEBI" id="CHEBI:49883"/>
        <label>2</label>
        <note>4Fe-4S-S-AdoMet</note>
    </ligand>
</feature>
<reference evidence="11" key="1">
    <citation type="submission" date="2023-07" db="EMBL/GenBank/DDBJ databases">
        <authorList>
            <person name="Haufschild T."/>
            <person name="Kallscheuer N."/>
            <person name="Hammer J."/>
            <person name="Kohn T."/>
            <person name="Kabuu M."/>
            <person name="Jogler M."/>
            <person name="Wohfarth N."/>
            <person name="Heuer A."/>
            <person name="Rohde M."/>
            <person name="van Teeseling M.C.F."/>
            <person name="Jogler C."/>
        </authorList>
    </citation>
    <scope>NUCLEOTIDE SEQUENCE</scope>
    <source>
        <strain evidence="11">Strain 138</strain>
        <strain evidence="12">Strain 318</strain>
    </source>
</reference>
<evidence type="ECO:0000256" key="6">
    <source>
        <dbReference type="ARBA" id="ARBA00023004"/>
    </source>
</evidence>
<keyword evidence="7 8" id="KW-0411">Iron-sulfur</keyword>
<dbReference type="Pfam" id="PF00919">
    <property type="entry name" value="UPF0004"/>
    <property type="match status" value="1"/>
</dbReference>
<dbReference type="NCBIfam" id="TIGR01125">
    <property type="entry name" value="30S ribosomal protein S12 methylthiotransferase RimO"/>
    <property type="match status" value="1"/>
</dbReference>
<keyword evidence="5 8" id="KW-0479">Metal-binding</keyword>
<dbReference type="GO" id="GO:0103039">
    <property type="term" value="F:protein methylthiotransferase activity"/>
    <property type="evidence" value="ECO:0007669"/>
    <property type="project" value="UniProtKB-EC"/>
</dbReference>
<dbReference type="Gene3D" id="2.40.50.140">
    <property type="entry name" value="Nucleic acid-binding proteins"/>
    <property type="match status" value="1"/>
</dbReference>
<gene>
    <name evidence="8 11" type="primary">rimO</name>
    <name evidence="11" type="ORF">Strain138_000961</name>
    <name evidence="12" type="ORF">Strain318_000961</name>
</gene>
<dbReference type="HAMAP" id="MF_01865">
    <property type="entry name" value="MTTase_RimO"/>
    <property type="match status" value="1"/>
</dbReference>
<comment type="catalytic activity">
    <reaction evidence="8">
        <text>L-aspartate(89)-[ribosomal protein uS12]-hydrogen + (sulfur carrier)-SH + AH2 + 2 S-adenosyl-L-methionine = 3-methylsulfanyl-L-aspartate(89)-[ribosomal protein uS12]-hydrogen + (sulfur carrier)-H + 5'-deoxyadenosine + L-methionine + A + S-adenosyl-L-homocysteine + 2 H(+)</text>
        <dbReference type="Rhea" id="RHEA:37087"/>
        <dbReference type="Rhea" id="RHEA-COMP:10460"/>
        <dbReference type="Rhea" id="RHEA-COMP:10461"/>
        <dbReference type="Rhea" id="RHEA-COMP:14737"/>
        <dbReference type="Rhea" id="RHEA-COMP:14739"/>
        <dbReference type="ChEBI" id="CHEBI:13193"/>
        <dbReference type="ChEBI" id="CHEBI:15378"/>
        <dbReference type="ChEBI" id="CHEBI:17319"/>
        <dbReference type="ChEBI" id="CHEBI:17499"/>
        <dbReference type="ChEBI" id="CHEBI:29917"/>
        <dbReference type="ChEBI" id="CHEBI:29961"/>
        <dbReference type="ChEBI" id="CHEBI:57844"/>
        <dbReference type="ChEBI" id="CHEBI:57856"/>
        <dbReference type="ChEBI" id="CHEBI:59789"/>
        <dbReference type="ChEBI" id="CHEBI:64428"/>
        <dbReference type="ChEBI" id="CHEBI:73599"/>
        <dbReference type="EC" id="2.8.4.4"/>
    </reaction>
</comment>
<dbReference type="SFLD" id="SFLDG01082">
    <property type="entry name" value="B12-binding_domain_containing"/>
    <property type="match status" value="1"/>
</dbReference>
<comment type="cofactor">
    <cofactor evidence="8">
        <name>[4Fe-4S] cluster</name>
        <dbReference type="ChEBI" id="CHEBI:49883"/>
    </cofactor>
    <text evidence="8">Binds 2 [4Fe-4S] clusters. One cluster is coordinated with 3 cysteines and an exchangeable S-adenosyl-L-methionine.</text>
</comment>
<evidence type="ECO:0000259" key="10">
    <source>
        <dbReference type="PROSITE" id="PS51918"/>
    </source>
</evidence>
<feature type="binding site" evidence="8">
    <location>
        <position position="10"/>
    </location>
    <ligand>
        <name>[4Fe-4S] cluster</name>
        <dbReference type="ChEBI" id="CHEBI:49883"/>
        <label>1</label>
    </ligand>
</feature>
<keyword evidence="13" id="KW-1185">Reference proteome</keyword>
<keyword evidence="11" id="KW-0689">Ribosomal protein</keyword>
<dbReference type="InterPro" id="IPR007197">
    <property type="entry name" value="rSAM"/>
</dbReference>
<evidence type="ECO:0000313" key="13">
    <source>
        <dbReference type="Proteomes" id="UP001229955"/>
    </source>
</evidence>
<feature type="binding site" evidence="8">
    <location>
        <position position="80"/>
    </location>
    <ligand>
        <name>[4Fe-4S] cluster</name>
        <dbReference type="ChEBI" id="CHEBI:49883"/>
        <label>1</label>
    </ligand>
</feature>
<comment type="function">
    <text evidence="8">Catalyzes the methylthiolation of an aspartic acid residue of ribosomal protein uS12.</text>
</comment>
<dbReference type="InterPro" id="IPR058240">
    <property type="entry name" value="rSAM_sf"/>
</dbReference>
<keyword evidence="1 8" id="KW-0004">4Fe-4S</keyword>
<dbReference type="PROSITE" id="PS51918">
    <property type="entry name" value="RADICAL_SAM"/>
    <property type="match status" value="1"/>
</dbReference>
<feature type="binding site" evidence="8">
    <location>
        <position position="46"/>
    </location>
    <ligand>
        <name>[4Fe-4S] cluster</name>
        <dbReference type="ChEBI" id="CHEBI:49883"/>
        <label>1</label>
    </ligand>
</feature>
<feature type="binding site" evidence="8">
    <location>
        <position position="151"/>
    </location>
    <ligand>
        <name>[4Fe-4S] cluster</name>
        <dbReference type="ChEBI" id="CHEBI:49883"/>
        <label>2</label>
        <note>4Fe-4S-S-AdoMet</note>
    </ligand>
</feature>
<dbReference type="GO" id="GO:0051539">
    <property type="term" value="F:4 iron, 4 sulfur cluster binding"/>
    <property type="evidence" value="ECO:0007669"/>
    <property type="project" value="UniProtKB-UniRule"/>
</dbReference>
<evidence type="ECO:0000256" key="1">
    <source>
        <dbReference type="ARBA" id="ARBA00022485"/>
    </source>
</evidence>
<comment type="subcellular location">
    <subcellularLocation>
        <location evidence="8">Cytoplasm</location>
    </subcellularLocation>
</comment>
<evidence type="ECO:0000259" key="9">
    <source>
        <dbReference type="PROSITE" id="PS51449"/>
    </source>
</evidence>
<dbReference type="PANTHER" id="PTHR43837:SF1">
    <property type="entry name" value="RIBOSOMAL PROTEIN US12 METHYLTHIOTRANSFERASE RIMO"/>
    <property type="match status" value="1"/>
</dbReference>
<dbReference type="GO" id="GO:0006400">
    <property type="term" value="P:tRNA modification"/>
    <property type="evidence" value="ECO:0007669"/>
    <property type="project" value="InterPro"/>
</dbReference>
<evidence type="ECO:0000256" key="2">
    <source>
        <dbReference type="ARBA" id="ARBA00022490"/>
    </source>
</evidence>
<accession>A0AA49JTP9</accession>
<dbReference type="InterPro" id="IPR020612">
    <property type="entry name" value="Methylthiotransferase_CS"/>
</dbReference>
<evidence type="ECO:0000256" key="5">
    <source>
        <dbReference type="ARBA" id="ARBA00022723"/>
    </source>
</evidence>
<dbReference type="NCBIfam" id="TIGR00089">
    <property type="entry name" value="MiaB/RimO family radical SAM methylthiotransferase"/>
    <property type="match status" value="1"/>
</dbReference>
<dbReference type="SUPFAM" id="SSF102114">
    <property type="entry name" value="Radical SAM enzymes"/>
    <property type="match status" value="1"/>
</dbReference>
<dbReference type="InterPro" id="IPR023404">
    <property type="entry name" value="rSAM_horseshoe"/>
</dbReference>
<keyword evidence="6 8" id="KW-0408">Iron</keyword>
<dbReference type="InterPro" id="IPR038135">
    <property type="entry name" value="Methylthiotransferase_N_sf"/>
</dbReference>
<evidence type="ECO:0000313" key="12">
    <source>
        <dbReference type="EMBL" id="WKW14612.1"/>
    </source>
</evidence>
<evidence type="ECO:0000256" key="3">
    <source>
        <dbReference type="ARBA" id="ARBA00022679"/>
    </source>
</evidence>
<dbReference type="Proteomes" id="UP001229955">
    <property type="component" value="Chromosome"/>
</dbReference>
<dbReference type="EMBL" id="CP130612">
    <property type="protein sequence ID" value="WKW11702.1"/>
    <property type="molecule type" value="Genomic_DNA"/>
</dbReference>
<organism evidence="11">
    <name type="scientific">Pseudogemmatithrix spongiicola</name>
    <dbReference type="NCBI Taxonomy" id="3062599"/>
    <lineage>
        <taxon>Bacteria</taxon>
        <taxon>Pseudomonadati</taxon>
        <taxon>Gemmatimonadota</taxon>
        <taxon>Gemmatimonadia</taxon>
        <taxon>Gemmatimonadales</taxon>
        <taxon>Gemmatimonadaceae</taxon>
        <taxon>Pseudogemmatithrix</taxon>
    </lineage>
</organism>
<evidence type="ECO:0000256" key="4">
    <source>
        <dbReference type="ARBA" id="ARBA00022691"/>
    </source>
</evidence>
<dbReference type="InterPro" id="IPR005840">
    <property type="entry name" value="Ribosomal_uS12_MeSTrfase_RimO"/>
</dbReference>
<keyword evidence="4 8" id="KW-0949">S-adenosyl-L-methionine</keyword>
<evidence type="ECO:0000256" key="8">
    <source>
        <dbReference type="HAMAP-Rule" id="MF_01865"/>
    </source>
</evidence>
<dbReference type="InterPro" id="IPR012340">
    <property type="entry name" value="NA-bd_OB-fold"/>
</dbReference>
<dbReference type="AlphaFoldDB" id="A0AA49JTP9"/>